<accession>A0A2S1GSX0</accession>
<evidence type="ECO:0000313" key="2">
    <source>
        <dbReference type="Proteomes" id="UP000246901"/>
    </source>
</evidence>
<reference evidence="1 2" key="1">
    <citation type="submission" date="2018-03" db="EMBL/GenBank/DDBJ databases">
        <title>Phage therapy in agriculture - a green tech approach to combat plant pathogenic bacteria.</title>
        <authorList>
            <person name="Carstens A.B."/>
            <person name="Djurhuus A.M."/>
            <person name="Hansen L.H."/>
        </authorList>
    </citation>
    <scope>NUCLEOTIDE SEQUENCE [LARGE SCALE GENOMIC DNA]</scope>
</reference>
<evidence type="ECO:0000313" key="1">
    <source>
        <dbReference type="EMBL" id="AWD92449.1"/>
    </source>
</evidence>
<protein>
    <submittedName>
        <fullName evidence="1">Uncharacterized protein</fullName>
    </submittedName>
</protein>
<dbReference type="RefSeq" id="YP_009801030.1">
    <property type="nucleotide sequence ID" value="NC_047962.1"/>
</dbReference>
<organism evidence="1 2">
    <name type="scientific">Xanthomonas phage Carpasina</name>
    <dbReference type="NCBI Taxonomy" id="2163636"/>
    <lineage>
        <taxon>Viruses</taxon>
        <taxon>Duplodnaviria</taxon>
        <taxon>Heunggongvirae</taxon>
        <taxon>Uroviricota</taxon>
        <taxon>Caudoviricetes</taxon>
        <taxon>Lindbergviridae</taxon>
        <taxon>Carpasinavirus</taxon>
        <taxon>Carpasinavirus carpasina</taxon>
    </lineage>
</organism>
<dbReference type="KEGG" id="vg:54991537"/>
<proteinExistence type="predicted"/>
<dbReference type="EMBL" id="MH059633">
    <property type="protein sequence ID" value="AWD92449.1"/>
    <property type="molecule type" value="Genomic_DNA"/>
</dbReference>
<sequence>MSNKDAPFNEFIAEMRKLDPHFAPRKSINKLRAAFTAGIKHAEKIASAQAMTDNSEAQETQAPCHHNWKRVPSEDGGFDAVYSCTKCGEES</sequence>
<keyword evidence="2" id="KW-1185">Reference proteome</keyword>
<dbReference type="GeneID" id="54991537"/>
<dbReference type="Proteomes" id="UP000246901">
    <property type="component" value="Segment"/>
</dbReference>
<name>A0A2S1GSX0_9CAUD</name>